<keyword evidence="2" id="KW-1185">Reference proteome</keyword>
<dbReference type="EMBL" id="CAKOFQ010006674">
    <property type="protein sequence ID" value="CAH1957930.1"/>
    <property type="molecule type" value="Genomic_DNA"/>
</dbReference>
<evidence type="ECO:0000313" key="2">
    <source>
        <dbReference type="Proteomes" id="UP001152888"/>
    </source>
</evidence>
<accession>A0A9P0NYG2</accession>
<evidence type="ECO:0000313" key="1">
    <source>
        <dbReference type="EMBL" id="CAH1957930.1"/>
    </source>
</evidence>
<organism evidence="1 2">
    <name type="scientific">Acanthoscelides obtectus</name>
    <name type="common">Bean weevil</name>
    <name type="synonym">Bruchus obtectus</name>
    <dbReference type="NCBI Taxonomy" id="200917"/>
    <lineage>
        <taxon>Eukaryota</taxon>
        <taxon>Metazoa</taxon>
        <taxon>Ecdysozoa</taxon>
        <taxon>Arthropoda</taxon>
        <taxon>Hexapoda</taxon>
        <taxon>Insecta</taxon>
        <taxon>Pterygota</taxon>
        <taxon>Neoptera</taxon>
        <taxon>Endopterygota</taxon>
        <taxon>Coleoptera</taxon>
        <taxon>Polyphaga</taxon>
        <taxon>Cucujiformia</taxon>
        <taxon>Chrysomeloidea</taxon>
        <taxon>Chrysomelidae</taxon>
        <taxon>Bruchinae</taxon>
        <taxon>Bruchini</taxon>
        <taxon>Acanthoscelides</taxon>
    </lineage>
</organism>
<proteinExistence type="predicted"/>
<name>A0A9P0NYG2_ACAOB</name>
<protein>
    <submittedName>
        <fullName evidence="1">Uncharacterized protein</fullName>
    </submittedName>
</protein>
<reference evidence="1" key="1">
    <citation type="submission" date="2022-03" db="EMBL/GenBank/DDBJ databases">
        <authorList>
            <person name="Sayadi A."/>
        </authorList>
    </citation>
    <scope>NUCLEOTIDE SEQUENCE</scope>
</reference>
<comment type="caution">
    <text evidence="1">The sequence shown here is derived from an EMBL/GenBank/DDBJ whole genome shotgun (WGS) entry which is preliminary data.</text>
</comment>
<gene>
    <name evidence="1" type="ORF">ACAOBT_LOCUS2370</name>
</gene>
<dbReference type="Proteomes" id="UP001152888">
    <property type="component" value="Unassembled WGS sequence"/>
</dbReference>
<sequence>MVRSCYVCKINSSNPESANLSFHRFLTSLYEYISITSSMIQFKDVLGVVHQVQKYPHTQSSCNLSKHSHLTQQSAFYGFHCLALTGRKRCRKWH</sequence>
<dbReference type="AlphaFoldDB" id="A0A9P0NYG2"/>